<evidence type="ECO:0000256" key="1">
    <source>
        <dbReference type="SAM" id="MobiDB-lite"/>
    </source>
</evidence>
<dbReference type="AlphaFoldDB" id="A0A5N6KLD0"/>
<evidence type="ECO:0000313" key="2">
    <source>
        <dbReference type="EMBL" id="KAB8304495.1"/>
    </source>
</evidence>
<gene>
    <name evidence="2" type="ORF">EYC80_003884</name>
</gene>
<sequence length="179" mass="19094">MTSQFPTDADASGITAEIKALAMSGQENFVPAAEEASQPFHPFLSLAPKTSAGYPAARLSKLPGALTPRKLVDIDHTRVAAGGDRYGEKRIGDEINHAKGLGDIDVEKELGKESRSESMSSEASNSETSGVGTQMGMSSKRFLRLGPVYFGEAGLGDWITVIYSEAAFIVILLRACIWV</sequence>
<protein>
    <submittedName>
        <fullName evidence="2">Uncharacterized protein</fullName>
    </submittedName>
</protein>
<feature type="compositionally biased region" description="Low complexity" evidence="1">
    <location>
        <begin position="117"/>
        <end position="129"/>
    </location>
</feature>
<accession>A0A5N6KLD0</accession>
<comment type="caution">
    <text evidence="2">The sequence shown here is derived from an EMBL/GenBank/DDBJ whole genome shotgun (WGS) entry which is preliminary data.</text>
</comment>
<proteinExistence type="predicted"/>
<evidence type="ECO:0000313" key="3">
    <source>
        <dbReference type="Proteomes" id="UP000326757"/>
    </source>
</evidence>
<dbReference type="Proteomes" id="UP000326757">
    <property type="component" value="Unassembled WGS sequence"/>
</dbReference>
<dbReference type="OrthoDB" id="5226533at2759"/>
<keyword evidence="3" id="KW-1185">Reference proteome</keyword>
<feature type="region of interest" description="Disordered" evidence="1">
    <location>
        <begin position="110"/>
        <end position="133"/>
    </location>
</feature>
<name>A0A5N6KLD0_MONLA</name>
<dbReference type="EMBL" id="VIGI01000001">
    <property type="protein sequence ID" value="KAB8304495.1"/>
    <property type="molecule type" value="Genomic_DNA"/>
</dbReference>
<reference evidence="2 3" key="1">
    <citation type="submission" date="2019-06" db="EMBL/GenBank/DDBJ databases">
        <title>Genome Sequence of the Brown Rot Fungal Pathogen Monilinia laxa.</title>
        <authorList>
            <person name="De Miccolis Angelini R.M."/>
            <person name="Landi L."/>
            <person name="Abate D."/>
            <person name="Pollastro S."/>
            <person name="Romanazzi G."/>
            <person name="Faretra F."/>
        </authorList>
    </citation>
    <scope>NUCLEOTIDE SEQUENCE [LARGE SCALE GENOMIC DNA]</scope>
    <source>
        <strain evidence="2 3">Mlax316</strain>
    </source>
</reference>
<organism evidence="2 3">
    <name type="scientific">Monilinia laxa</name>
    <name type="common">Brown rot fungus</name>
    <name type="synonym">Sclerotinia laxa</name>
    <dbReference type="NCBI Taxonomy" id="61186"/>
    <lineage>
        <taxon>Eukaryota</taxon>
        <taxon>Fungi</taxon>
        <taxon>Dikarya</taxon>
        <taxon>Ascomycota</taxon>
        <taxon>Pezizomycotina</taxon>
        <taxon>Leotiomycetes</taxon>
        <taxon>Helotiales</taxon>
        <taxon>Sclerotiniaceae</taxon>
        <taxon>Monilinia</taxon>
    </lineage>
</organism>